<evidence type="ECO:0000259" key="7">
    <source>
        <dbReference type="Pfam" id="PF00482"/>
    </source>
</evidence>
<keyword evidence="2" id="KW-1003">Cell membrane</keyword>
<keyword evidence="9" id="KW-1185">Reference proteome</keyword>
<reference evidence="8 9" key="1">
    <citation type="submission" date="2015-10" db="EMBL/GenBank/DDBJ databases">
        <title>Draft genome sequence of pyrrolomycin-producing Streptomyces vitaminophilus.</title>
        <authorList>
            <person name="Graham D.E."/>
            <person name="Mahan K.M."/>
            <person name="Klingeman D.M."/>
            <person name="Hettich R.L."/>
            <person name="Parry R.J."/>
        </authorList>
    </citation>
    <scope>NUCLEOTIDE SEQUENCE [LARGE SCALE GENOMIC DNA]</scope>
    <source>
        <strain evidence="8 9">ATCC 31673</strain>
    </source>
</reference>
<dbReference type="Proteomes" id="UP000050867">
    <property type="component" value="Unassembled WGS sequence"/>
</dbReference>
<dbReference type="STRING" id="76728.AQ490_09615"/>
<sequence length="315" mass="33806">MWGTSSLVVLGVTLLACVLAVWGVLTWSAGQAQRQALVERLAITAGGQEAPPERPQRFARLDARVRRSRYGPRLEQRIATTGLRLTPGEFTAAMLGVVGGLWALAHALLAPFFGPIAGLVGVWASFAFLNWRRQLRIERFINQLPELSRVLANATQAGLALRTAVSMAAEELPAPAGEELTKVANALAVGHSLNDALGDLQRRLPSRELAVLVTTLVLSARTGGSLVGSLRNLTNTLEERKETRREVRTQLAQIRVTAYAVPVIGVGALLMIDQITPGALAEMTGGGIGRVAVLVSLGLYALGFFLIHRMSRIEV</sequence>
<feature type="transmembrane region" description="Helical" evidence="6">
    <location>
        <begin position="110"/>
        <end position="131"/>
    </location>
</feature>
<evidence type="ECO:0000256" key="2">
    <source>
        <dbReference type="ARBA" id="ARBA00022475"/>
    </source>
</evidence>
<evidence type="ECO:0000313" key="9">
    <source>
        <dbReference type="Proteomes" id="UP000050867"/>
    </source>
</evidence>
<dbReference type="OrthoDB" id="3747101at2"/>
<feature type="transmembrane region" description="Helical" evidence="6">
    <location>
        <begin position="6"/>
        <end position="25"/>
    </location>
</feature>
<keyword evidence="4 6" id="KW-1133">Transmembrane helix</keyword>
<dbReference type="InterPro" id="IPR018076">
    <property type="entry name" value="T2SS_GspF_dom"/>
</dbReference>
<protein>
    <recommendedName>
        <fullName evidence="7">Type II secretion system protein GspF domain-containing protein</fullName>
    </recommendedName>
</protein>
<dbReference type="PANTHER" id="PTHR35007:SF1">
    <property type="entry name" value="PILUS ASSEMBLY PROTEIN"/>
    <property type="match status" value="1"/>
</dbReference>
<dbReference type="RefSeq" id="WP_018381865.1">
    <property type="nucleotide sequence ID" value="NZ_LLZU01000038.1"/>
</dbReference>
<feature type="transmembrane region" description="Helical" evidence="6">
    <location>
        <begin position="254"/>
        <end position="275"/>
    </location>
</feature>
<evidence type="ECO:0000313" key="8">
    <source>
        <dbReference type="EMBL" id="KRV47005.1"/>
    </source>
</evidence>
<evidence type="ECO:0000256" key="6">
    <source>
        <dbReference type="SAM" id="Phobius"/>
    </source>
</evidence>
<evidence type="ECO:0000256" key="3">
    <source>
        <dbReference type="ARBA" id="ARBA00022692"/>
    </source>
</evidence>
<dbReference type="Pfam" id="PF00482">
    <property type="entry name" value="T2SSF"/>
    <property type="match status" value="1"/>
</dbReference>
<dbReference type="AlphaFoldDB" id="A0A0T6LLP4"/>
<gene>
    <name evidence="8" type="ORF">AQ490_09615</name>
</gene>
<dbReference type="Gene3D" id="1.20.81.30">
    <property type="entry name" value="Type II secretion system (T2SS), domain F"/>
    <property type="match status" value="1"/>
</dbReference>
<dbReference type="GO" id="GO:0005886">
    <property type="term" value="C:plasma membrane"/>
    <property type="evidence" value="ECO:0007669"/>
    <property type="project" value="UniProtKB-SubCell"/>
</dbReference>
<name>A0A0T6LLP4_WENVI</name>
<evidence type="ECO:0000256" key="4">
    <source>
        <dbReference type="ARBA" id="ARBA00022989"/>
    </source>
</evidence>
<feature type="domain" description="Type II secretion system protein GspF" evidence="7">
    <location>
        <begin position="148"/>
        <end position="272"/>
    </location>
</feature>
<dbReference type="InterPro" id="IPR042094">
    <property type="entry name" value="T2SS_GspF_sf"/>
</dbReference>
<feature type="transmembrane region" description="Helical" evidence="6">
    <location>
        <begin position="287"/>
        <end position="307"/>
    </location>
</feature>
<evidence type="ECO:0000256" key="1">
    <source>
        <dbReference type="ARBA" id="ARBA00004651"/>
    </source>
</evidence>
<keyword evidence="3 6" id="KW-0812">Transmembrane</keyword>
<accession>A0A0T6LLP4</accession>
<dbReference type="PANTHER" id="PTHR35007">
    <property type="entry name" value="INTEGRAL MEMBRANE PROTEIN-RELATED"/>
    <property type="match status" value="1"/>
</dbReference>
<dbReference type="EMBL" id="LLZU01000038">
    <property type="protein sequence ID" value="KRV47005.1"/>
    <property type="molecule type" value="Genomic_DNA"/>
</dbReference>
<evidence type="ECO:0000256" key="5">
    <source>
        <dbReference type="ARBA" id="ARBA00023136"/>
    </source>
</evidence>
<organism evidence="8 9">
    <name type="scientific">Wenjunlia vitaminophila</name>
    <name type="common">Streptomyces vitaminophilus</name>
    <dbReference type="NCBI Taxonomy" id="76728"/>
    <lineage>
        <taxon>Bacteria</taxon>
        <taxon>Bacillati</taxon>
        <taxon>Actinomycetota</taxon>
        <taxon>Actinomycetes</taxon>
        <taxon>Kitasatosporales</taxon>
        <taxon>Streptomycetaceae</taxon>
        <taxon>Wenjunlia</taxon>
    </lineage>
</organism>
<proteinExistence type="predicted"/>
<comment type="caution">
    <text evidence="8">The sequence shown here is derived from an EMBL/GenBank/DDBJ whole genome shotgun (WGS) entry which is preliminary data.</text>
</comment>
<dbReference type="eggNOG" id="COG4965">
    <property type="taxonomic scope" value="Bacteria"/>
</dbReference>
<comment type="subcellular location">
    <subcellularLocation>
        <location evidence="1">Cell membrane</location>
        <topology evidence="1">Multi-pass membrane protein</topology>
    </subcellularLocation>
</comment>
<keyword evidence="5 6" id="KW-0472">Membrane</keyword>